<feature type="compositionally biased region" description="Pro residues" evidence="1">
    <location>
        <begin position="714"/>
        <end position="731"/>
    </location>
</feature>
<dbReference type="GO" id="GO:0044528">
    <property type="term" value="P:regulation of mitochondrial mRNA stability"/>
    <property type="evidence" value="ECO:0007669"/>
    <property type="project" value="TreeGrafter"/>
</dbReference>
<dbReference type="GO" id="GO:0003723">
    <property type="term" value="F:RNA binding"/>
    <property type="evidence" value="ECO:0007669"/>
    <property type="project" value="TreeGrafter"/>
</dbReference>
<sequence>MASQPTARRLAAGQEAARGPHPATRAPSGLGPGSSSHHGSGPQGPSRPSPGPPGAWPPPPPPTAPPRAASSAATSPSPSSSSWPPPPPASAWRSAGDWRSPPSPAFAQPAPLGGKELLFAILDAPSFPALERLLRPYLQTARGTPHQGSSASYSPDRNRNSSSSSDYHGTSSSPSFAATGGVGAGRGGPAGWGAAPGAPSSEPPLNLRHIDAALSRLGRLAGSAGASRGGGDTSEAESSRAAAASPASADARRLAAALLAAALPAAVAAARPAPSPRDAASILGGMARLRLRPPEAAAAAVEALLTSFTSQLPAAALRDRAQVLHAVAALRLRLPPGALGAMVEGMDGPLGEQGRPQDVSMVLWALATLGARPSPAWLSRLVRSGLAPARLRGFSAQALSNSAWALATLGYGGGDCSPDGGSPAASMGGGAEERSARGSAPARVAWLGPVLEASAPLLPVMYVQELVNLLWAAARLRHRPPGAWLAAALDELARRARAGGLCAQSIPVALWSLAALRVRPGLPALQALTGRALGVRRSLTPQGVVLTLWSLARLRVQLPERVVGLLLRGGLGRAALGGGADGPSASGRGLGLEPMEGLGEGEGEGEAGAAPSAAASAASVGGRGRRGRSSGGGGGVVAARPEDLAGAALALALCRHVPPQRWLVAFEAAVARQLRGFGPRELVTLLYGISALGVRPHAHWLDQVLAQLAHLASPPQPQPADPPPPRHPTPAPLAHAPATHPTHLPAPPRAPASAPAEGGPGERGEVRRSRAPAALDCAGLALALWAVTQLDYAPAPAWVGAMAGAVADRARMGDCDPLAAASAVQALQQLSAAAERRAPPPPLPPPPLARPAAADDFTAQRRGRESRRRGREVAATTDAISTAVHPEAQREQVMYGISQQLLTRLGSATAPALATALPGRRLYGVMRAASLMTSSPSSGAAAHGRGSHDRPYMSYVSYITAHDHEVLEVYSIRSLRLLSEGPGGGGDAEGGGQGGSARQSSGPPGSLMVNSRECVCDGVKVLTVLQQSVNEKHFAFPPSALKGLQGLILLRSKKGAVGLGYETGNGIAVNVGYNANGSMYTSGPVPLKLSKVTLGVQLGFNTVFTLMAVYHYSQMEKLITVGGIVGTDINVAGLDYQHASDTMVNIVAGRGDGPTAPSDEVKVVSVSDSFMVCDFSLYGGSLGVDKELLADMYGKDKDAMDVLAGRVSTPEPLKGYMDDLVAQLTRLASL</sequence>
<proteinExistence type="predicted"/>
<evidence type="ECO:0000313" key="2">
    <source>
        <dbReference type="EMBL" id="KAG2491559.1"/>
    </source>
</evidence>
<feature type="region of interest" description="Disordered" evidence="1">
    <location>
        <begin position="578"/>
        <end position="635"/>
    </location>
</feature>
<feature type="compositionally biased region" description="Gly residues" evidence="1">
    <location>
        <begin position="180"/>
        <end position="191"/>
    </location>
</feature>
<organism evidence="2 3">
    <name type="scientific">Edaphochlamys debaryana</name>
    <dbReference type="NCBI Taxonomy" id="47281"/>
    <lineage>
        <taxon>Eukaryota</taxon>
        <taxon>Viridiplantae</taxon>
        <taxon>Chlorophyta</taxon>
        <taxon>core chlorophytes</taxon>
        <taxon>Chlorophyceae</taxon>
        <taxon>CS clade</taxon>
        <taxon>Chlamydomonadales</taxon>
        <taxon>Chlamydomonadales incertae sedis</taxon>
        <taxon>Edaphochlamys</taxon>
    </lineage>
</organism>
<feature type="compositionally biased region" description="Pro residues" evidence="1">
    <location>
        <begin position="45"/>
        <end position="65"/>
    </location>
</feature>
<feature type="region of interest" description="Disordered" evidence="1">
    <location>
        <begin position="712"/>
        <end position="768"/>
    </location>
</feature>
<feature type="compositionally biased region" description="Pro residues" evidence="1">
    <location>
        <begin position="839"/>
        <end position="849"/>
    </location>
</feature>
<evidence type="ECO:0008006" key="4">
    <source>
        <dbReference type="Google" id="ProtNLM"/>
    </source>
</evidence>
<feature type="compositionally biased region" description="Low complexity" evidence="1">
    <location>
        <begin position="996"/>
        <end position="1005"/>
    </location>
</feature>
<dbReference type="Proteomes" id="UP000612055">
    <property type="component" value="Unassembled WGS sequence"/>
</dbReference>
<accession>A0A836BXT8</accession>
<feature type="region of interest" description="Disordered" evidence="1">
    <location>
        <begin position="981"/>
        <end position="1005"/>
    </location>
</feature>
<comment type="caution">
    <text evidence="2">The sequence shown here is derived from an EMBL/GenBank/DDBJ whole genome shotgun (WGS) entry which is preliminary data.</text>
</comment>
<dbReference type="AlphaFoldDB" id="A0A836BXT8"/>
<dbReference type="GO" id="GO:1901259">
    <property type="term" value="P:chloroplast rRNA processing"/>
    <property type="evidence" value="ECO:0007669"/>
    <property type="project" value="TreeGrafter"/>
</dbReference>
<dbReference type="PANTHER" id="PTHR21228:SF40">
    <property type="entry name" value="LD45607P"/>
    <property type="match status" value="1"/>
</dbReference>
<keyword evidence="3" id="KW-1185">Reference proteome</keyword>
<gene>
    <name evidence="2" type="ORF">HYH03_010128</name>
</gene>
<feature type="compositionally biased region" description="Low complexity" evidence="1">
    <location>
        <begin position="607"/>
        <end position="620"/>
    </location>
</feature>
<dbReference type="OrthoDB" id="524060at2759"/>
<feature type="compositionally biased region" description="Low complexity" evidence="1">
    <location>
        <begin position="732"/>
        <end position="743"/>
    </location>
</feature>
<protein>
    <recommendedName>
        <fullName evidence="4">Ysc84 actin-binding domain-containing protein</fullName>
    </recommendedName>
</protein>
<feature type="compositionally biased region" description="Low complexity" evidence="1">
    <location>
        <begin position="66"/>
        <end position="82"/>
    </location>
</feature>
<dbReference type="GO" id="GO:0035770">
    <property type="term" value="C:ribonucleoprotein granule"/>
    <property type="evidence" value="ECO:0007669"/>
    <property type="project" value="TreeGrafter"/>
</dbReference>
<feature type="compositionally biased region" description="Gly residues" evidence="1">
    <location>
        <begin position="981"/>
        <end position="995"/>
    </location>
</feature>
<feature type="region of interest" description="Disordered" evidence="1">
    <location>
        <begin position="1"/>
        <end position="111"/>
    </location>
</feature>
<feature type="compositionally biased region" description="Low complexity" evidence="1">
    <location>
        <begin position="26"/>
        <end position="44"/>
    </location>
</feature>
<dbReference type="GO" id="GO:0005759">
    <property type="term" value="C:mitochondrial matrix"/>
    <property type="evidence" value="ECO:0007669"/>
    <property type="project" value="TreeGrafter"/>
</dbReference>
<reference evidence="2" key="1">
    <citation type="journal article" date="2020" name="bioRxiv">
        <title>Comparative genomics of Chlamydomonas.</title>
        <authorList>
            <person name="Craig R.J."/>
            <person name="Hasan A.R."/>
            <person name="Ness R.W."/>
            <person name="Keightley P.D."/>
        </authorList>
    </citation>
    <scope>NUCLEOTIDE SEQUENCE</scope>
    <source>
        <strain evidence="2">CCAP 11/70</strain>
    </source>
</reference>
<dbReference type="PANTHER" id="PTHR21228">
    <property type="entry name" value="FAST LEU-RICH DOMAIN-CONTAINING"/>
    <property type="match status" value="1"/>
</dbReference>
<evidence type="ECO:0000313" key="3">
    <source>
        <dbReference type="Proteomes" id="UP000612055"/>
    </source>
</evidence>
<feature type="region of interest" description="Disordered" evidence="1">
    <location>
        <begin position="222"/>
        <end position="244"/>
    </location>
</feature>
<feature type="region of interest" description="Disordered" evidence="1">
    <location>
        <begin position="831"/>
        <end position="874"/>
    </location>
</feature>
<dbReference type="EMBL" id="JAEHOE010000052">
    <property type="protein sequence ID" value="KAG2491559.1"/>
    <property type="molecule type" value="Genomic_DNA"/>
</dbReference>
<dbReference type="InterPro" id="IPR050870">
    <property type="entry name" value="FAST_kinase"/>
</dbReference>
<feature type="compositionally biased region" description="Low complexity" evidence="1">
    <location>
        <begin position="152"/>
        <end position="179"/>
    </location>
</feature>
<feature type="region of interest" description="Disordered" evidence="1">
    <location>
        <begin position="138"/>
        <end position="205"/>
    </location>
</feature>
<dbReference type="GO" id="GO:0000963">
    <property type="term" value="P:mitochondrial RNA processing"/>
    <property type="evidence" value="ECO:0007669"/>
    <property type="project" value="TreeGrafter"/>
</dbReference>
<evidence type="ECO:0000256" key="1">
    <source>
        <dbReference type="SAM" id="MobiDB-lite"/>
    </source>
</evidence>
<dbReference type="GO" id="GO:0009507">
    <property type="term" value="C:chloroplast"/>
    <property type="evidence" value="ECO:0007669"/>
    <property type="project" value="GOC"/>
</dbReference>
<name>A0A836BXT8_9CHLO</name>